<gene>
    <name evidence="1" type="ORF">AVEN_259192_1</name>
</gene>
<evidence type="ECO:0000313" key="1">
    <source>
        <dbReference type="EMBL" id="GBM76915.1"/>
    </source>
</evidence>
<evidence type="ECO:0000313" key="2">
    <source>
        <dbReference type="Proteomes" id="UP000499080"/>
    </source>
</evidence>
<name>A0A4Y2IGX7_ARAVE</name>
<comment type="caution">
    <text evidence="1">The sequence shown here is derived from an EMBL/GenBank/DDBJ whole genome shotgun (WGS) entry which is preliminary data.</text>
</comment>
<proteinExistence type="predicted"/>
<dbReference type="AlphaFoldDB" id="A0A4Y2IGX7"/>
<sequence length="133" mass="15229">MNVHPRSGKFYQKKYKDRSLSHPAHFVTKPPTCSISSDQACRWSSVFQDMTHHLTARFLKPFIYSLTARLSFCSISFYRNEDSDSKPRGKTVSFLDRVTRYKATGLGHHLIALQTASSHLQLYAIPPKYTAFA</sequence>
<dbReference type="EMBL" id="BGPR01185905">
    <property type="protein sequence ID" value="GBM76915.1"/>
    <property type="molecule type" value="Genomic_DNA"/>
</dbReference>
<keyword evidence="2" id="KW-1185">Reference proteome</keyword>
<organism evidence="1 2">
    <name type="scientific">Araneus ventricosus</name>
    <name type="common">Orbweaver spider</name>
    <name type="synonym">Epeira ventricosa</name>
    <dbReference type="NCBI Taxonomy" id="182803"/>
    <lineage>
        <taxon>Eukaryota</taxon>
        <taxon>Metazoa</taxon>
        <taxon>Ecdysozoa</taxon>
        <taxon>Arthropoda</taxon>
        <taxon>Chelicerata</taxon>
        <taxon>Arachnida</taxon>
        <taxon>Araneae</taxon>
        <taxon>Araneomorphae</taxon>
        <taxon>Entelegynae</taxon>
        <taxon>Araneoidea</taxon>
        <taxon>Araneidae</taxon>
        <taxon>Araneus</taxon>
    </lineage>
</organism>
<accession>A0A4Y2IGX7</accession>
<protein>
    <submittedName>
        <fullName evidence="1">Uncharacterized protein</fullName>
    </submittedName>
</protein>
<dbReference type="Proteomes" id="UP000499080">
    <property type="component" value="Unassembled WGS sequence"/>
</dbReference>
<reference evidence="1 2" key="1">
    <citation type="journal article" date="2019" name="Sci. Rep.">
        <title>Orb-weaving spider Araneus ventricosus genome elucidates the spidroin gene catalogue.</title>
        <authorList>
            <person name="Kono N."/>
            <person name="Nakamura H."/>
            <person name="Ohtoshi R."/>
            <person name="Moran D.A.P."/>
            <person name="Shinohara A."/>
            <person name="Yoshida Y."/>
            <person name="Fujiwara M."/>
            <person name="Mori M."/>
            <person name="Tomita M."/>
            <person name="Arakawa K."/>
        </authorList>
    </citation>
    <scope>NUCLEOTIDE SEQUENCE [LARGE SCALE GENOMIC DNA]</scope>
</reference>